<accession>A0A3B0QRW4</accession>
<name>A0A3B0QRW4_9ZZZZ</name>
<keyword evidence="1" id="KW-0472">Membrane</keyword>
<proteinExistence type="predicted"/>
<organism evidence="2">
    <name type="scientific">hydrothermal vent metagenome</name>
    <dbReference type="NCBI Taxonomy" id="652676"/>
    <lineage>
        <taxon>unclassified sequences</taxon>
        <taxon>metagenomes</taxon>
        <taxon>ecological metagenomes</taxon>
    </lineage>
</organism>
<feature type="transmembrane region" description="Helical" evidence="1">
    <location>
        <begin position="57"/>
        <end position="80"/>
    </location>
</feature>
<evidence type="ECO:0000313" key="2">
    <source>
        <dbReference type="EMBL" id="VAV82527.1"/>
    </source>
</evidence>
<sequence>MSEEEIKKVIDRAVRDSVGSAVRAELGAYKIPKEEHYLDHMWLADWRKWQRTVKSSVLKSFIGIAITALGVLVFYGFIFIGGGKH</sequence>
<evidence type="ECO:0000256" key="1">
    <source>
        <dbReference type="SAM" id="Phobius"/>
    </source>
</evidence>
<dbReference type="EMBL" id="UOEA01000021">
    <property type="protein sequence ID" value="VAV82527.1"/>
    <property type="molecule type" value="Genomic_DNA"/>
</dbReference>
<keyword evidence="1" id="KW-0812">Transmembrane</keyword>
<keyword evidence="1" id="KW-1133">Transmembrane helix</keyword>
<dbReference type="AlphaFoldDB" id="A0A3B0QRW4"/>
<protein>
    <submittedName>
        <fullName evidence="2">Uncharacterized protein</fullName>
    </submittedName>
</protein>
<reference evidence="2" key="1">
    <citation type="submission" date="2018-06" db="EMBL/GenBank/DDBJ databases">
        <authorList>
            <person name="Zhirakovskaya E."/>
        </authorList>
    </citation>
    <scope>NUCLEOTIDE SEQUENCE</scope>
</reference>
<gene>
    <name evidence="2" type="ORF">MNBD_DELTA01-1623</name>
</gene>